<gene>
    <name evidence="1" type="ORF">PTD2_02681</name>
</gene>
<dbReference type="Pfam" id="PF06996">
    <property type="entry name" value="T6SS_TssG"/>
    <property type="match status" value="1"/>
</dbReference>
<dbReference type="InterPro" id="IPR010732">
    <property type="entry name" value="T6SS_TssG-like"/>
</dbReference>
<dbReference type="OrthoDB" id="1523296at2"/>
<dbReference type="EMBL" id="AAOH01000001">
    <property type="protein sequence ID" value="EAR30439.1"/>
    <property type="molecule type" value="Genomic_DNA"/>
</dbReference>
<accession>A4C4F7</accession>
<dbReference type="PANTHER" id="PTHR35564:SF3">
    <property type="entry name" value="TYPE VI SECRETION SYSTEM BASEPLATE SUBUNIT TSSG"/>
    <property type="match status" value="1"/>
</dbReference>
<organism evidence="1 2">
    <name type="scientific">Pseudoalteromonas tunicata D2</name>
    <dbReference type="NCBI Taxonomy" id="87626"/>
    <lineage>
        <taxon>Bacteria</taxon>
        <taxon>Pseudomonadati</taxon>
        <taxon>Pseudomonadota</taxon>
        <taxon>Gammaproteobacteria</taxon>
        <taxon>Alteromonadales</taxon>
        <taxon>Pseudoalteromonadaceae</taxon>
        <taxon>Pseudoalteromonas</taxon>
    </lineage>
</organism>
<dbReference type="RefSeq" id="WP_009836737.1">
    <property type="nucleotide sequence ID" value="NZ_AAOH01000001.1"/>
</dbReference>
<evidence type="ECO:0008006" key="3">
    <source>
        <dbReference type="Google" id="ProtNLM"/>
    </source>
</evidence>
<dbReference type="NCBIfam" id="TIGR03347">
    <property type="entry name" value="VI_chp_1"/>
    <property type="match status" value="1"/>
</dbReference>
<dbReference type="STRING" id="87626.PTD2_02681"/>
<keyword evidence="2" id="KW-1185">Reference proteome</keyword>
<dbReference type="Proteomes" id="UP000006201">
    <property type="component" value="Unassembled WGS sequence"/>
</dbReference>
<sequence length="330" mass="38130">MADTRGQKLAELEQDLITNATQYSFIQAYKLLCQLVLAKKAEPLKVIRIRPALTLSLMRSEVVSIEKVFVDEKNELYFLEVNLMGLYGQSSPLPKFFTEEIMQAHAKESDAARLFLDLIHQRLYQLLFEAQTRNLPHINPNGKNQIYDFMFSLIGFRDKVWLNDFPDPSFLLRNINLFRHQKGTASGLKQLVSRLFTHSSVEVSQYETRDLVMPKSQRFTLAQQGDCLGVSTLLGHKIKDSQSKILIAINPISEQEFNFWINTPQNWLSLKQLIRYFVVQPLLIDIKLEIEHGDLLTLSLDNAQPAKLGLNTWLHPDRQHHTVQSQMRLL</sequence>
<comment type="caution">
    <text evidence="1">The sequence shown here is derived from an EMBL/GenBank/DDBJ whole genome shotgun (WGS) entry which is preliminary data.</text>
</comment>
<reference evidence="1 2" key="1">
    <citation type="submission" date="2006-02" db="EMBL/GenBank/DDBJ databases">
        <authorList>
            <person name="Moran M.A."/>
            <person name="Kjelleberg S."/>
            <person name="Egan S."/>
            <person name="Saunders N."/>
            <person name="Thomas T."/>
            <person name="Ferriera S."/>
            <person name="Johnson J."/>
            <person name="Kravitz S."/>
            <person name="Halpern A."/>
            <person name="Remington K."/>
            <person name="Beeson K."/>
            <person name="Tran B."/>
            <person name="Rogers Y.-H."/>
            <person name="Friedman R."/>
            <person name="Venter J.C."/>
        </authorList>
    </citation>
    <scope>NUCLEOTIDE SEQUENCE [LARGE SCALE GENOMIC DNA]</scope>
    <source>
        <strain evidence="1 2">D2</strain>
    </source>
</reference>
<dbReference type="HOGENOM" id="CLU_048238_0_1_6"/>
<protein>
    <recommendedName>
        <fullName evidence="3">Type VI secretion system baseplate subunit TssG</fullName>
    </recommendedName>
</protein>
<evidence type="ECO:0000313" key="1">
    <source>
        <dbReference type="EMBL" id="EAR30439.1"/>
    </source>
</evidence>
<dbReference type="AlphaFoldDB" id="A4C4F7"/>
<proteinExistence type="predicted"/>
<dbReference type="eggNOG" id="COG3520">
    <property type="taxonomic scope" value="Bacteria"/>
</dbReference>
<evidence type="ECO:0000313" key="2">
    <source>
        <dbReference type="Proteomes" id="UP000006201"/>
    </source>
</evidence>
<dbReference type="PANTHER" id="PTHR35564">
    <property type="match status" value="1"/>
</dbReference>
<name>A4C4F7_9GAMM</name>